<evidence type="ECO:0000256" key="5">
    <source>
        <dbReference type="ARBA" id="ARBA00022692"/>
    </source>
</evidence>
<keyword evidence="7 9" id="KW-0472">Membrane</keyword>
<evidence type="ECO:0000256" key="6">
    <source>
        <dbReference type="ARBA" id="ARBA00022989"/>
    </source>
</evidence>
<dbReference type="Proteomes" id="UP001298681">
    <property type="component" value="Unassembled WGS sequence"/>
</dbReference>
<proteinExistence type="inferred from homology"/>
<dbReference type="PANTHER" id="PTHR21716">
    <property type="entry name" value="TRANSMEMBRANE PROTEIN"/>
    <property type="match status" value="1"/>
</dbReference>
<sequence>MNLKQLIEDPKLTKRIVLLITYTVLLIFALFNLDKLFSFFLSIFSLASPFFIGIAIAFVVNVILKFYEEKVFAFLNKKDLKLWKKCRRAVCVVLSFLTLIVILGAIILFVVPELVSSLEVLIRNAPTYISRLSNEIIRLLEKYNVTQDQINSLSIDWTSLLSKATEVTSNFMGSLFNITASVANGIFTMAMSFIFCMYMLFGKEKLTSHLKRLLYAFLPNRAARRTIEISSMANRIFSNFVRGQLTEACIWFFLVYIGLSILRLPYAVLISSIVALCSLIPIIGPYISMFTAGFILLLVNPWYTVTYIVFFLILQQIEGNLIYPRVVGTSIGLPPIWVLLSIILCGNLFGIVGILLGIPTFSVLYALLRETVRRRLYKKGLTKEKFQRKIFPEAQTKGKAAAENMVETSSIDSERK</sequence>
<feature type="transmembrane region" description="Helical" evidence="9">
    <location>
        <begin position="88"/>
        <end position="111"/>
    </location>
</feature>
<keyword evidence="3" id="KW-0813">Transport</keyword>
<organism evidence="10 11">
    <name type="scientific">Anaeromassilibacillus senegalensis</name>
    <dbReference type="NCBI Taxonomy" id="1673717"/>
    <lineage>
        <taxon>Bacteria</taxon>
        <taxon>Bacillati</taxon>
        <taxon>Bacillota</taxon>
        <taxon>Clostridia</taxon>
        <taxon>Eubacteriales</taxon>
        <taxon>Acutalibacteraceae</taxon>
        <taxon>Anaeromassilibacillus</taxon>
    </lineage>
</organism>
<dbReference type="RefSeq" id="WP_087229513.1">
    <property type="nucleotide sequence ID" value="NZ_JAKNHQ010000002.1"/>
</dbReference>
<evidence type="ECO:0000256" key="2">
    <source>
        <dbReference type="ARBA" id="ARBA00009773"/>
    </source>
</evidence>
<feature type="compositionally biased region" description="Polar residues" evidence="8">
    <location>
        <begin position="406"/>
        <end position="416"/>
    </location>
</feature>
<evidence type="ECO:0000256" key="7">
    <source>
        <dbReference type="ARBA" id="ARBA00023136"/>
    </source>
</evidence>
<gene>
    <name evidence="10" type="ORF">L0P57_02780</name>
</gene>
<keyword evidence="4" id="KW-1003">Cell membrane</keyword>
<dbReference type="InterPro" id="IPR002549">
    <property type="entry name" value="AI-2E-like"/>
</dbReference>
<feature type="transmembrane region" description="Helical" evidence="9">
    <location>
        <begin position="12"/>
        <end position="33"/>
    </location>
</feature>
<feature type="transmembrane region" description="Helical" evidence="9">
    <location>
        <begin position="294"/>
        <end position="317"/>
    </location>
</feature>
<feature type="transmembrane region" description="Helical" evidence="9">
    <location>
        <begin position="337"/>
        <end position="368"/>
    </location>
</feature>
<dbReference type="EMBL" id="JAKNHQ010000002">
    <property type="protein sequence ID" value="MCG4609868.1"/>
    <property type="molecule type" value="Genomic_DNA"/>
</dbReference>
<dbReference type="Pfam" id="PF01594">
    <property type="entry name" value="AI-2E_transport"/>
    <property type="match status" value="1"/>
</dbReference>
<keyword evidence="5 9" id="KW-0812">Transmembrane</keyword>
<evidence type="ECO:0000313" key="11">
    <source>
        <dbReference type="Proteomes" id="UP001298681"/>
    </source>
</evidence>
<evidence type="ECO:0000256" key="8">
    <source>
        <dbReference type="SAM" id="MobiDB-lite"/>
    </source>
</evidence>
<evidence type="ECO:0000256" key="4">
    <source>
        <dbReference type="ARBA" id="ARBA00022475"/>
    </source>
</evidence>
<evidence type="ECO:0000256" key="9">
    <source>
        <dbReference type="SAM" id="Phobius"/>
    </source>
</evidence>
<evidence type="ECO:0000256" key="1">
    <source>
        <dbReference type="ARBA" id="ARBA00004651"/>
    </source>
</evidence>
<feature type="region of interest" description="Disordered" evidence="8">
    <location>
        <begin position="395"/>
        <end position="416"/>
    </location>
</feature>
<accession>A0ABS9MGE0</accession>
<protein>
    <submittedName>
        <fullName evidence="10">AI-2E family transporter</fullName>
    </submittedName>
</protein>
<evidence type="ECO:0000313" key="10">
    <source>
        <dbReference type="EMBL" id="MCG4609868.1"/>
    </source>
</evidence>
<evidence type="ECO:0000256" key="3">
    <source>
        <dbReference type="ARBA" id="ARBA00022448"/>
    </source>
</evidence>
<feature type="transmembrane region" description="Helical" evidence="9">
    <location>
        <begin position="39"/>
        <end position="67"/>
    </location>
</feature>
<feature type="transmembrane region" description="Helical" evidence="9">
    <location>
        <begin position="268"/>
        <end position="287"/>
    </location>
</feature>
<comment type="subcellular location">
    <subcellularLocation>
        <location evidence="1">Cell membrane</location>
        <topology evidence="1">Multi-pass membrane protein</topology>
    </subcellularLocation>
</comment>
<keyword evidence="11" id="KW-1185">Reference proteome</keyword>
<feature type="transmembrane region" description="Helical" evidence="9">
    <location>
        <begin position="178"/>
        <end position="201"/>
    </location>
</feature>
<comment type="caution">
    <text evidence="10">The sequence shown here is derived from an EMBL/GenBank/DDBJ whole genome shotgun (WGS) entry which is preliminary data.</text>
</comment>
<reference evidence="10 11" key="1">
    <citation type="submission" date="2022-01" db="EMBL/GenBank/DDBJ databases">
        <title>Collection of gut derived symbiotic bacterial strains cultured from healthy donors.</title>
        <authorList>
            <person name="Lin H."/>
            <person name="Kohout C."/>
            <person name="Waligurski E."/>
            <person name="Pamer E.G."/>
        </authorList>
    </citation>
    <scope>NUCLEOTIDE SEQUENCE [LARGE SCALE GENOMIC DNA]</scope>
    <source>
        <strain evidence="10 11">DFI.7.58</strain>
    </source>
</reference>
<comment type="similarity">
    <text evidence="2">Belongs to the autoinducer-2 exporter (AI-2E) (TC 2.A.86) family.</text>
</comment>
<name>A0ABS9MGE0_9FIRM</name>
<keyword evidence="6 9" id="KW-1133">Transmembrane helix</keyword>
<dbReference type="PANTHER" id="PTHR21716:SF53">
    <property type="entry name" value="PERMEASE PERM-RELATED"/>
    <property type="match status" value="1"/>
</dbReference>
<feature type="transmembrane region" description="Helical" evidence="9">
    <location>
        <begin position="245"/>
        <end position="262"/>
    </location>
</feature>